<evidence type="ECO:0000313" key="3">
    <source>
        <dbReference type="Proteomes" id="UP001290455"/>
    </source>
</evidence>
<keyword evidence="1" id="KW-0812">Transmembrane</keyword>
<feature type="transmembrane region" description="Helical" evidence="1">
    <location>
        <begin position="73"/>
        <end position="104"/>
    </location>
</feature>
<organism evidence="2 3">
    <name type="scientific">Robertmurraya mangrovi</name>
    <dbReference type="NCBI Taxonomy" id="3098077"/>
    <lineage>
        <taxon>Bacteria</taxon>
        <taxon>Bacillati</taxon>
        <taxon>Bacillota</taxon>
        <taxon>Bacilli</taxon>
        <taxon>Bacillales</taxon>
        <taxon>Bacillaceae</taxon>
        <taxon>Robertmurraya</taxon>
    </lineage>
</organism>
<comment type="caution">
    <text evidence="2">The sequence shown here is derived from an EMBL/GenBank/DDBJ whole genome shotgun (WGS) entry which is preliminary data.</text>
</comment>
<name>A0ABU5IXF6_9BACI</name>
<evidence type="ECO:0000313" key="2">
    <source>
        <dbReference type="EMBL" id="MDZ5471859.1"/>
    </source>
</evidence>
<proteinExistence type="predicted"/>
<accession>A0ABU5IXF6</accession>
<evidence type="ECO:0008006" key="4">
    <source>
        <dbReference type="Google" id="ProtNLM"/>
    </source>
</evidence>
<sequence length="220" mass="25683">MYYQVQLLRSLFQPFVYSYQLKQAERIEGIWGRTVLLMIITIIISSISAYFGIGNEILSNKIHELTPEQFEIMKVFFALGQVLNGIVITALYIFFPSLLIWLFADIEYKKLVIIQLLVVTILLFEKLIIIPLHLFLGIDQDSSPFSFGVMAQYITNYKLIIYFLSAITLFKIWAIVIQYKYLKSMSQKSPAFILVILLSINLLFWVFNALFSYIQFEKLI</sequence>
<keyword evidence="1" id="KW-0472">Membrane</keyword>
<keyword evidence="3" id="KW-1185">Reference proteome</keyword>
<feature type="transmembrane region" description="Helical" evidence="1">
    <location>
        <begin position="111"/>
        <end position="136"/>
    </location>
</feature>
<dbReference type="EMBL" id="JAXOFX010000004">
    <property type="protein sequence ID" value="MDZ5471859.1"/>
    <property type="molecule type" value="Genomic_DNA"/>
</dbReference>
<feature type="transmembrane region" description="Helical" evidence="1">
    <location>
        <begin position="191"/>
        <end position="214"/>
    </location>
</feature>
<protein>
    <recommendedName>
        <fullName evidence="4">Yip1 domain-containing protein</fullName>
    </recommendedName>
</protein>
<keyword evidence="1" id="KW-1133">Transmembrane helix</keyword>
<reference evidence="2 3" key="1">
    <citation type="submission" date="2023-11" db="EMBL/GenBank/DDBJ databases">
        <title>Bacillus jintuensis, isolated from a mudflat on the Beibu Gulf coast.</title>
        <authorList>
            <person name="Li M."/>
        </authorList>
    </citation>
    <scope>NUCLEOTIDE SEQUENCE [LARGE SCALE GENOMIC DNA]</scope>
    <source>
        <strain evidence="2 3">31A1R</strain>
    </source>
</reference>
<feature type="transmembrane region" description="Helical" evidence="1">
    <location>
        <begin position="30"/>
        <end position="53"/>
    </location>
</feature>
<dbReference type="Proteomes" id="UP001290455">
    <property type="component" value="Unassembled WGS sequence"/>
</dbReference>
<gene>
    <name evidence="2" type="ORF">SM124_08865</name>
</gene>
<feature type="transmembrane region" description="Helical" evidence="1">
    <location>
        <begin position="159"/>
        <end position="179"/>
    </location>
</feature>
<evidence type="ECO:0000256" key="1">
    <source>
        <dbReference type="SAM" id="Phobius"/>
    </source>
</evidence>
<dbReference type="RefSeq" id="WP_322446149.1">
    <property type="nucleotide sequence ID" value="NZ_JAXOFX010000004.1"/>
</dbReference>